<evidence type="ECO:0008006" key="4">
    <source>
        <dbReference type="Google" id="ProtNLM"/>
    </source>
</evidence>
<dbReference type="EMBL" id="CP011546">
    <property type="protein sequence ID" value="AKK10448.1"/>
    <property type="molecule type" value="Genomic_DNA"/>
</dbReference>
<gene>
    <name evidence="2" type="ORF">CUTER_02165</name>
</gene>
<dbReference type="AlphaFoldDB" id="A0A0G3HEP8"/>
<proteinExistence type="predicted"/>
<keyword evidence="3" id="KW-1185">Reference proteome</keyword>
<dbReference type="KEGG" id="cut:CUTER_02165"/>
<reference evidence="3" key="2">
    <citation type="submission" date="2015-05" db="EMBL/GenBank/DDBJ databases">
        <title>Complete genome sequence of Corynebacterium uterequi DSM 45634, isolated from the uterus of a maiden mare.</title>
        <authorList>
            <person name="Ruckert C."/>
            <person name="Albersmeier A."/>
            <person name="Winkler A."/>
            <person name="Tauch A."/>
        </authorList>
    </citation>
    <scope>NUCLEOTIDE SEQUENCE [LARGE SCALE GENOMIC DNA]</scope>
    <source>
        <strain evidence="3">DSM 45634</strain>
    </source>
</reference>
<keyword evidence="1" id="KW-0175">Coiled coil</keyword>
<dbReference type="OrthoDB" id="266313at2"/>
<name>A0A0G3HEP8_9CORY</name>
<sequence>MEVMMARDVAAMPVRPVEADDLFFSTTDRKGVIASVNDVFTRLAAADLIGQPHNAIRHPDMPGGVFRLMWDTLEQGRPFVGYVRNKSIDDHTYDVLATVVPLADGGYLSVRIAPSTDYFAAAGHLYYAVNDLEYWVKQEGATRRDAATEGAKKLSELLDEQGFASYEQLQQLILPAEVAAREERGTIPDSPVLDALGEFMHFQDEIAATVETLKSTAAELGRTATEGVRRYVDNLDVPEVEQQLRGIPLMMWINLQGILDDHVADLQQLLDQLAEASSRTRFDIALARLHATVSVENPGLHEVMRAGVDRMLQTHHQYQSLTRRVTRRARAMASLIAIPREIIVEWLTIYDAAEVRDAVEAVNRRIETLTRLAEALEAMPAPSLERLDAALS</sequence>
<evidence type="ECO:0000256" key="1">
    <source>
        <dbReference type="SAM" id="Coils"/>
    </source>
</evidence>
<dbReference type="PATRIC" id="fig|1072256.5.peg.428"/>
<evidence type="ECO:0000313" key="2">
    <source>
        <dbReference type="EMBL" id="AKK10448.1"/>
    </source>
</evidence>
<evidence type="ECO:0000313" key="3">
    <source>
        <dbReference type="Proteomes" id="UP000035548"/>
    </source>
</evidence>
<organism evidence="2 3">
    <name type="scientific">Corynebacterium uterequi</name>
    <dbReference type="NCBI Taxonomy" id="1072256"/>
    <lineage>
        <taxon>Bacteria</taxon>
        <taxon>Bacillati</taxon>
        <taxon>Actinomycetota</taxon>
        <taxon>Actinomycetes</taxon>
        <taxon>Mycobacteriales</taxon>
        <taxon>Corynebacteriaceae</taxon>
        <taxon>Corynebacterium</taxon>
    </lineage>
</organism>
<protein>
    <recommendedName>
        <fullName evidence="4">PAS domain-containing protein</fullName>
    </recommendedName>
</protein>
<dbReference type="STRING" id="1072256.CUTER_02165"/>
<dbReference type="SUPFAM" id="SSF55785">
    <property type="entry name" value="PYP-like sensor domain (PAS domain)"/>
    <property type="match status" value="1"/>
</dbReference>
<feature type="coiled-coil region" evidence="1">
    <location>
        <begin position="352"/>
        <end position="379"/>
    </location>
</feature>
<reference evidence="2 3" key="1">
    <citation type="journal article" date="2015" name="Genome Announc.">
        <title>Virulence Factor Genes Detected in the Complete Genome Sequence of Corynebacterium uterequi DSM 45634, Isolated from the Uterus of a Maiden Mare.</title>
        <authorList>
            <person name="Ruckert C."/>
            <person name="Kriete M."/>
            <person name="Jaenicke S."/>
            <person name="Winkler A."/>
            <person name="Tauch A."/>
        </authorList>
    </citation>
    <scope>NUCLEOTIDE SEQUENCE [LARGE SCALE GENOMIC DNA]</scope>
    <source>
        <strain evidence="2 3">DSM 45634</strain>
    </source>
</reference>
<accession>A0A0G3HEP8</accession>
<dbReference type="InterPro" id="IPR035965">
    <property type="entry name" value="PAS-like_dom_sf"/>
</dbReference>
<dbReference type="Proteomes" id="UP000035548">
    <property type="component" value="Chromosome"/>
</dbReference>
<dbReference type="Gene3D" id="3.30.450.20">
    <property type="entry name" value="PAS domain"/>
    <property type="match status" value="1"/>
</dbReference>